<protein>
    <submittedName>
        <fullName evidence="7">The GLUG motif-containing protein</fullName>
    </submittedName>
</protein>
<gene>
    <name evidence="7" type="ORF">SAMN02745123_04033</name>
</gene>
<dbReference type="STRING" id="1121421.SAMN02745123_04033"/>
<dbReference type="AlphaFoldDB" id="A0A1M6XHV7"/>
<dbReference type="EMBL" id="FRAR01000050">
    <property type="protein sequence ID" value="SHL05600.1"/>
    <property type="molecule type" value="Genomic_DNA"/>
</dbReference>
<reference evidence="8" key="1">
    <citation type="submission" date="2016-11" db="EMBL/GenBank/DDBJ databases">
        <authorList>
            <person name="Varghese N."/>
            <person name="Submissions S."/>
        </authorList>
    </citation>
    <scope>NUCLEOTIDE SEQUENCE [LARGE SCALE GENOMIC DNA]</scope>
    <source>
        <strain evidence="8">DSM 10349</strain>
    </source>
</reference>
<evidence type="ECO:0000313" key="8">
    <source>
        <dbReference type="Proteomes" id="UP000183997"/>
    </source>
</evidence>
<dbReference type="InterPro" id="IPR036179">
    <property type="entry name" value="Ig-like_dom_sf"/>
</dbReference>
<dbReference type="InterPro" id="IPR011493">
    <property type="entry name" value="GLUG"/>
</dbReference>
<keyword evidence="4" id="KW-0393">Immunoglobulin domain</keyword>
<dbReference type="RefSeq" id="WP_175549094.1">
    <property type="nucleotide sequence ID" value="NZ_FRAR01000050.1"/>
</dbReference>
<dbReference type="SMART" id="SM00409">
    <property type="entry name" value="IG"/>
    <property type="match status" value="2"/>
</dbReference>
<dbReference type="Proteomes" id="UP000183997">
    <property type="component" value="Unassembled WGS sequence"/>
</dbReference>
<keyword evidence="1 5" id="KW-0732">Signal</keyword>
<dbReference type="Gene3D" id="2.160.20.110">
    <property type="match status" value="2"/>
</dbReference>
<dbReference type="SMART" id="SM00408">
    <property type="entry name" value="IGc2"/>
    <property type="match status" value="1"/>
</dbReference>
<dbReference type="Pfam" id="PF07581">
    <property type="entry name" value="Glug"/>
    <property type="match status" value="2"/>
</dbReference>
<feature type="signal peptide" evidence="5">
    <location>
        <begin position="1"/>
        <end position="31"/>
    </location>
</feature>
<dbReference type="SUPFAM" id="SSF48726">
    <property type="entry name" value="Immunoglobulin"/>
    <property type="match status" value="2"/>
</dbReference>
<evidence type="ECO:0000256" key="3">
    <source>
        <dbReference type="ARBA" id="ARBA00023157"/>
    </source>
</evidence>
<evidence type="ECO:0000259" key="6">
    <source>
        <dbReference type="PROSITE" id="PS50835"/>
    </source>
</evidence>
<evidence type="ECO:0000256" key="1">
    <source>
        <dbReference type="ARBA" id="ARBA00022729"/>
    </source>
</evidence>
<dbReference type="PROSITE" id="PS50835">
    <property type="entry name" value="IG_LIKE"/>
    <property type="match status" value="2"/>
</dbReference>
<keyword evidence="3" id="KW-1015">Disulfide bond</keyword>
<keyword evidence="8" id="KW-1185">Reference proteome</keyword>
<evidence type="ECO:0000256" key="5">
    <source>
        <dbReference type="SAM" id="SignalP"/>
    </source>
</evidence>
<feature type="domain" description="Ig-like" evidence="6">
    <location>
        <begin position="352"/>
        <end position="434"/>
    </location>
</feature>
<dbReference type="InterPro" id="IPR013783">
    <property type="entry name" value="Ig-like_fold"/>
</dbReference>
<feature type="chain" id="PRO_5012229515" evidence="5">
    <location>
        <begin position="32"/>
        <end position="823"/>
    </location>
</feature>
<dbReference type="InterPro" id="IPR003598">
    <property type="entry name" value="Ig_sub2"/>
</dbReference>
<feature type="domain" description="Ig-like" evidence="6">
    <location>
        <begin position="743"/>
        <end position="823"/>
    </location>
</feature>
<keyword evidence="2" id="KW-0677">Repeat</keyword>
<evidence type="ECO:0000313" key="7">
    <source>
        <dbReference type="EMBL" id="SHL05600.1"/>
    </source>
</evidence>
<proteinExistence type="predicted"/>
<name>A0A1M6XHV7_9FIRM</name>
<dbReference type="InterPro" id="IPR007110">
    <property type="entry name" value="Ig-like_dom"/>
</dbReference>
<dbReference type="Pfam" id="PF13927">
    <property type="entry name" value="Ig_3"/>
    <property type="match status" value="2"/>
</dbReference>
<dbReference type="PANTHER" id="PTHR12231:SF253">
    <property type="entry name" value="DPR-INTERACTING PROTEIN ETA, ISOFORM B-RELATED"/>
    <property type="match status" value="1"/>
</dbReference>
<accession>A0A1M6XHV7</accession>
<evidence type="ECO:0000256" key="4">
    <source>
        <dbReference type="ARBA" id="ARBA00023319"/>
    </source>
</evidence>
<evidence type="ECO:0000256" key="2">
    <source>
        <dbReference type="ARBA" id="ARBA00022737"/>
    </source>
</evidence>
<dbReference type="Gene3D" id="2.60.40.10">
    <property type="entry name" value="Immunoglobulins"/>
    <property type="match status" value="2"/>
</dbReference>
<dbReference type="PANTHER" id="PTHR12231">
    <property type="entry name" value="CTX-RELATED TYPE I TRANSMEMBRANE PROTEIN"/>
    <property type="match status" value="1"/>
</dbReference>
<sequence>MKLNCQKIFSLLLSLMMLITALPMASAPAYAKSDDAIPISTPEELDTLVRANLAGNFILTQDIDLTDYLSAGGPGYNGGAGWQPINDFRGIFDGNGYTINGLYSNRPNQNFVGLFAILREAKIRNLGMVGVEVRGKDFVGGLAGVAPNPSDTIFNCYVKGQVAGNTTVGGMVGQSTGLIRQSYSSCNVSAIRFDVGGLVGSHYGQIWESYTTGNVTTPTNICAGGLVGRNYRDSSILDSYATGHVSGNSMIGGLVGSNNQGSIVSSYAKGRVQKTNPLGIIGGLVGAVSGGTTERSYWDIQTSTQEASAGGTGKSTTEMKTQSTFEDWDFNDVWAMAESHDGYPYLIWTVTPTIYSQPEDQTINAGEPASFSVRASTTAGDPVNYQWKKDNVDIPGATLAMLTIEAAAASDAAAYTVEVSNGTRTVTSQPATLTVNPGSGGPGDDPIEIWTADDLNNVRNDLDGSYILMNDIDLGETYGAAYAGGRGWQPIHEGFVEFTGIFNGNGHTISGLYINRPDELYVGLFGLVGTDAEVFNARLEDVDVTGDAYVGGLAGITLGSISKTGVSGTVSGRNYIGGLAGMTFGDISSSYAVANVTSLAIGGGLVGSSTNTATIENTYALGAVTANQAGGLVGVNGGVLQRSYAAGRVTGTGLYGGLVGLMAFPEDIISDCYWDIEATNQPEAGVEVSSDAASGYPTEQMMQQETFTGWDFDTIWAIDTEPSSYPYFLWQPISDPGTDPVAPSISDQPQNQTVTIGQTATFTVTAAGSEPLNYQWKKEGIDIAGATSATLEIVNAQTSDAGTYTVEVSNDAGTILSDSATLT</sequence>
<dbReference type="InterPro" id="IPR051170">
    <property type="entry name" value="Neural/epithelial_adhesion"/>
</dbReference>
<dbReference type="InterPro" id="IPR003599">
    <property type="entry name" value="Ig_sub"/>
</dbReference>
<feature type="non-terminal residue" evidence="7">
    <location>
        <position position="823"/>
    </location>
</feature>
<organism evidence="7 8">
    <name type="scientific">Desulforamulus aeronauticus DSM 10349</name>
    <dbReference type="NCBI Taxonomy" id="1121421"/>
    <lineage>
        <taxon>Bacteria</taxon>
        <taxon>Bacillati</taxon>
        <taxon>Bacillota</taxon>
        <taxon>Clostridia</taxon>
        <taxon>Eubacteriales</taxon>
        <taxon>Peptococcaceae</taxon>
        <taxon>Desulforamulus</taxon>
    </lineage>
</organism>